<organism evidence="2">
    <name type="scientific">Sesamum angustifolium</name>
    <dbReference type="NCBI Taxonomy" id="2727405"/>
    <lineage>
        <taxon>Eukaryota</taxon>
        <taxon>Viridiplantae</taxon>
        <taxon>Streptophyta</taxon>
        <taxon>Embryophyta</taxon>
        <taxon>Tracheophyta</taxon>
        <taxon>Spermatophyta</taxon>
        <taxon>Magnoliopsida</taxon>
        <taxon>eudicotyledons</taxon>
        <taxon>Gunneridae</taxon>
        <taxon>Pentapetalae</taxon>
        <taxon>asterids</taxon>
        <taxon>lamiids</taxon>
        <taxon>Lamiales</taxon>
        <taxon>Pedaliaceae</taxon>
        <taxon>Sesamum</taxon>
    </lineage>
</organism>
<evidence type="ECO:0000256" key="1">
    <source>
        <dbReference type="SAM" id="MobiDB-lite"/>
    </source>
</evidence>
<reference evidence="2" key="1">
    <citation type="submission" date="2020-06" db="EMBL/GenBank/DDBJ databases">
        <authorList>
            <person name="Li T."/>
            <person name="Hu X."/>
            <person name="Zhang T."/>
            <person name="Song X."/>
            <person name="Zhang H."/>
            <person name="Dai N."/>
            <person name="Sheng W."/>
            <person name="Hou X."/>
            <person name="Wei L."/>
        </authorList>
    </citation>
    <scope>NUCLEOTIDE SEQUENCE</scope>
    <source>
        <strain evidence="2">G01</strain>
        <tissue evidence="2">Leaf</tissue>
    </source>
</reference>
<proteinExistence type="predicted"/>
<gene>
    <name evidence="2" type="ORF">Sangu_2744000</name>
</gene>
<feature type="region of interest" description="Disordered" evidence="1">
    <location>
        <begin position="1"/>
        <end position="40"/>
    </location>
</feature>
<name>A0AAW2IVP6_9LAMI</name>
<accession>A0AAW2IVP6</accession>
<sequence length="75" mass="7847">MATDGPSWADQWGEGGFGAIPDENKTSNKDVGADKKPASAGFGKAKSVATAGAQKFSLIGKMIYCSIKFSAVQYR</sequence>
<dbReference type="AlphaFoldDB" id="A0AAW2IVP6"/>
<evidence type="ECO:0000313" key="2">
    <source>
        <dbReference type="EMBL" id="KAL0286206.1"/>
    </source>
</evidence>
<dbReference type="EMBL" id="JACGWK010001551">
    <property type="protein sequence ID" value="KAL0286206.1"/>
    <property type="molecule type" value="Genomic_DNA"/>
</dbReference>
<protein>
    <submittedName>
        <fullName evidence="2">Uncharacterized protein</fullName>
    </submittedName>
</protein>
<reference evidence="2" key="2">
    <citation type="journal article" date="2024" name="Plant">
        <title>Genomic evolution and insights into agronomic trait innovations of Sesamum species.</title>
        <authorList>
            <person name="Miao H."/>
            <person name="Wang L."/>
            <person name="Qu L."/>
            <person name="Liu H."/>
            <person name="Sun Y."/>
            <person name="Le M."/>
            <person name="Wang Q."/>
            <person name="Wei S."/>
            <person name="Zheng Y."/>
            <person name="Lin W."/>
            <person name="Duan Y."/>
            <person name="Cao H."/>
            <person name="Xiong S."/>
            <person name="Wang X."/>
            <person name="Wei L."/>
            <person name="Li C."/>
            <person name="Ma Q."/>
            <person name="Ju M."/>
            <person name="Zhao R."/>
            <person name="Li G."/>
            <person name="Mu C."/>
            <person name="Tian Q."/>
            <person name="Mei H."/>
            <person name="Zhang T."/>
            <person name="Gao T."/>
            <person name="Zhang H."/>
        </authorList>
    </citation>
    <scope>NUCLEOTIDE SEQUENCE</scope>
    <source>
        <strain evidence="2">G01</strain>
    </source>
</reference>
<comment type="caution">
    <text evidence="2">The sequence shown here is derived from an EMBL/GenBank/DDBJ whole genome shotgun (WGS) entry which is preliminary data.</text>
</comment>
<feature type="compositionally biased region" description="Basic and acidic residues" evidence="1">
    <location>
        <begin position="22"/>
        <end position="37"/>
    </location>
</feature>